<protein>
    <submittedName>
        <fullName evidence="2">Uncharacterized protein</fullName>
    </submittedName>
</protein>
<sequence length="80" mass="7952">MNDVDLPAGPKDAPREPAPASGAETEGAARAPSAGPSADPVATRTGGPASPEAVRADLAALVAELSDTVRAHLESLGRLR</sequence>
<reference evidence="2" key="1">
    <citation type="submission" date="2021-06" db="EMBL/GenBank/DDBJ databases">
        <title>Sequencing of actinobacteria type strains.</title>
        <authorList>
            <person name="Nguyen G.-S."/>
            <person name="Wentzel A."/>
        </authorList>
    </citation>
    <scope>NUCLEOTIDE SEQUENCE</scope>
    <source>
        <strain evidence="2">P38-E01</strain>
    </source>
</reference>
<dbReference type="Proteomes" id="UP000694501">
    <property type="component" value="Unassembled WGS sequence"/>
</dbReference>
<evidence type="ECO:0000313" key="3">
    <source>
        <dbReference type="Proteomes" id="UP000694501"/>
    </source>
</evidence>
<organism evidence="2 3">
    <name type="scientific">Streptomyces tardus</name>
    <dbReference type="NCBI Taxonomy" id="2780544"/>
    <lineage>
        <taxon>Bacteria</taxon>
        <taxon>Bacillati</taxon>
        <taxon>Actinomycetota</taxon>
        <taxon>Actinomycetes</taxon>
        <taxon>Kitasatosporales</taxon>
        <taxon>Streptomycetaceae</taxon>
        <taxon>Streptomyces</taxon>
    </lineage>
</organism>
<feature type="compositionally biased region" description="Low complexity" evidence="1">
    <location>
        <begin position="28"/>
        <end position="38"/>
    </location>
</feature>
<proteinExistence type="predicted"/>
<name>A0A949N1Y2_9ACTN</name>
<accession>A0A949N1Y2</accession>
<evidence type="ECO:0000256" key="1">
    <source>
        <dbReference type="SAM" id="MobiDB-lite"/>
    </source>
</evidence>
<keyword evidence="3" id="KW-1185">Reference proteome</keyword>
<comment type="caution">
    <text evidence="2">The sequence shown here is derived from an EMBL/GenBank/DDBJ whole genome shotgun (WGS) entry which is preliminary data.</text>
</comment>
<dbReference type="RefSeq" id="WP_211041899.1">
    <property type="nucleotide sequence ID" value="NZ_JAELVF020000001.1"/>
</dbReference>
<feature type="region of interest" description="Disordered" evidence="1">
    <location>
        <begin position="1"/>
        <end position="51"/>
    </location>
</feature>
<evidence type="ECO:0000313" key="2">
    <source>
        <dbReference type="EMBL" id="MBU7598355.1"/>
    </source>
</evidence>
<gene>
    <name evidence="2" type="ORF">JGS22_012195</name>
</gene>
<dbReference type="AlphaFoldDB" id="A0A949N1Y2"/>
<dbReference type="EMBL" id="JAELVF020000001">
    <property type="protein sequence ID" value="MBU7598355.1"/>
    <property type="molecule type" value="Genomic_DNA"/>
</dbReference>